<reference evidence="3" key="3">
    <citation type="submission" date="2025-08" db="UniProtKB">
        <authorList>
            <consortium name="RefSeq"/>
        </authorList>
    </citation>
    <scope>IDENTIFICATION</scope>
    <source>
        <strain evidence="3">CBS 342.82</strain>
    </source>
</reference>
<organism evidence="3">
    <name type="scientific">Dissoconium aciculare CBS 342.82</name>
    <dbReference type="NCBI Taxonomy" id="1314786"/>
    <lineage>
        <taxon>Eukaryota</taxon>
        <taxon>Fungi</taxon>
        <taxon>Dikarya</taxon>
        <taxon>Ascomycota</taxon>
        <taxon>Pezizomycotina</taxon>
        <taxon>Dothideomycetes</taxon>
        <taxon>Dothideomycetidae</taxon>
        <taxon>Mycosphaerellales</taxon>
        <taxon>Dissoconiaceae</taxon>
        <taxon>Dissoconium</taxon>
    </lineage>
</organism>
<accession>A0A6J3MKW6</accession>
<evidence type="ECO:0000313" key="2">
    <source>
        <dbReference type="Proteomes" id="UP000504637"/>
    </source>
</evidence>
<gene>
    <name evidence="3" type="ORF">K489DRAFT_22266</name>
</gene>
<proteinExistence type="predicted"/>
<dbReference type="InterPro" id="IPR010730">
    <property type="entry name" value="HET"/>
</dbReference>
<keyword evidence="2" id="KW-1185">Reference proteome</keyword>
<name>A0A6J3MKW6_9PEZI</name>
<dbReference type="Proteomes" id="UP000504637">
    <property type="component" value="Unplaced"/>
</dbReference>
<dbReference type="GeneID" id="54357541"/>
<dbReference type="RefSeq" id="XP_033464658.1">
    <property type="nucleotide sequence ID" value="XM_033599742.1"/>
</dbReference>
<reference evidence="3" key="2">
    <citation type="submission" date="2020-04" db="EMBL/GenBank/DDBJ databases">
        <authorList>
            <consortium name="NCBI Genome Project"/>
        </authorList>
    </citation>
    <scope>NUCLEOTIDE SEQUENCE</scope>
    <source>
        <strain evidence="3">CBS 342.82</strain>
    </source>
</reference>
<evidence type="ECO:0000313" key="3">
    <source>
        <dbReference type="RefSeq" id="XP_033464658.1"/>
    </source>
</evidence>
<protein>
    <recommendedName>
        <fullName evidence="1">Heterokaryon incompatibility domain-containing protein</fullName>
    </recommendedName>
</protein>
<dbReference type="Pfam" id="PF06985">
    <property type="entry name" value="HET"/>
    <property type="match status" value="1"/>
</dbReference>
<dbReference type="OrthoDB" id="270167at2759"/>
<reference evidence="3" key="1">
    <citation type="submission" date="2020-01" db="EMBL/GenBank/DDBJ databases">
        <authorList>
            <consortium name="DOE Joint Genome Institute"/>
            <person name="Haridas S."/>
            <person name="Albert R."/>
            <person name="Binder M."/>
            <person name="Bloem J."/>
            <person name="Labutti K."/>
            <person name="Salamov A."/>
            <person name="Andreopoulos B."/>
            <person name="Baker S.E."/>
            <person name="Barry K."/>
            <person name="Bills G."/>
            <person name="Bluhm B.H."/>
            <person name="Cannon C."/>
            <person name="Castanera R."/>
            <person name="Culley D.E."/>
            <person name="Daum C."/>
            <person name="Ezra D."/>
            <person name="Gonzalez J.B."/>
            <person name="Henrissat B."/>
            <person name="Kuo A."/>
            <person name="Liang C."/>
            <person name="Lipzen A."/>
            <person name="Lutzoni F."/>
            <person name="Magnuson J."/>
            <person name="Mondo S."/>
            <person name="Nolan M."/>
            <person name="Ohm R."/>
            <person name="Pangilinan J."/>
            <person name="Park H.-J."/>
            <person name="Ramirez L."/>
            <person name="Alfaro M."/>
            <person name="Sun H."/>
            <person name="Tritt A."/>
            <person name="Yoshinaga Y."/>
            <person name="Zwiers L.-H."/>
            <person name="Turgeon B.G."/>
            <person name="Goodwin S.B."/>
            <person name="Spatafora J.W."/>
            <person name="Crous P.W."/>
            <person name="Grigoriev I.V."/>
        </authorList>
    </citation>
    <scope>NUCLEOTIDE SEQUENCE</scope>
    <source>
        <strain evidence="3">CBS 342.82</strain>
    </source>
</reference>
<evidence type="ECO:0000259" key="1">
    <source>
        <dbReference type="Pfam" id="PF06985"/>
    </source>
</evidence>
<sequence>MDVMSYDSHPGPRRGSLVAELLHIAKHQSINKKSREWFENLLCIEISCKSPVQLRRTRISPSPTGFSPYIAVSYTSHGTQGSESESTGAYRLAGAEVTMPQRNKVRDEILARTVNYACHKGVQHFWIDGDCVPQWPCPEKYIAINSMDLVYNRSKYPLGLLAVILENQEEVDTLQDLMEGALINWKHNLEYPQLSDASSNGANSPGFQLLRRLCRDRWWSRAWIFQEEYLASTRMHLLIRHRAGLRSKKRFRSPGEEICINAASFRTQATLYLLACKQQPNYSGNKKNIASMLKTFGKYNLLYHTQHDMRTRSMSSRIVVDIQRRNIEHPFDRLPIIANACDYAIRLNNMASKGYSLQSCCLALSLLNGEILRNPRLIKRSPADMWISDFVQHVFFNKFVPPVLENPLTYLKKCRLTEVSLDPHGISTKGHIWILKNTIKVNLSSEFRTRTREGRNPGSREFQKHRLLRLLDALRSQGRKCQVLVDELERCFDNDAEDTTLNAVRKHNRSMLGPIIDAIYKSQSLRLGYLPGTAHASGIFSGVPPNITKVFTSWRVGPGLDGKERESHVSLGVHAKLHNGKWMLESARWINGLAFAGEHEQLSVTFRWPRAWL</sequence>
<dbReference type="AlphaFoldDB" id="A0A6J3MKW6"/>
<feature type="domain" description="Heterokaryon incompatibility" evidence="1">
    <location>
        <begin position="69"/>
        <end position="227"/>
    </location>
</feature>